<organism evidence="4 5">
    <name type="scientific">Kingella negevensis</name>
    <dbReference type="NCBI Taxonomy" id="1522312"/>
    <lineage>
        <taxon>Bacteria</taxon>
        <taxon>Pseudomonadati</taxon>
        <taxon>Pseudomonadota</taxon>
        <taxon>Betaproteobacteria</taxon>
        <taxon>Neisseriales</taxon>
        <taxon>Neisseriaceae</taxon>
        <taxon>Kingella</taxon>
    </lineage>
</organism>
<dbReference type="OrthoDB" id="9772911at2"/>
<evidence type="ECO:0000256" key="1">
    <source>
        <dbReference type="PIRSR" id="PIRSR611757-1"/>
    </source>
</evidence>
<proteinExistence type="predicted"/>
<dbReference type="Gene3D" id="1.10.530.10">
    <property type="match status" value="1"/>
</dbReference>
<gene>
    <name evidence="4" type="primary">mltB</name>
    <name evidence="4" type="ORF">KEBURONENSIS_00273</name>
    <name evidence="3" type="ORF">KEBURONENSIS_00442</name>
</gene>
<evidence type="ECO:0000313" key="4">
    <source>
        <dbReference type="EMBL" id="SNB73408.1"/>
    </source>
</evidence>
<dbReference type="GO" id="GO:0009253">
    <property type="term" value="P:peptidoglycan catabolic process"/>
    <property type="evidence" value="ECO:0007669"/>
    <property type="project" value="TreeGrafter"/>
</dbReference>
<dbReference type="FunFam" id="1.10.8.350:FF:000001">
    <property type="entry name" value="Lytic murein transglycosylase B"/>
    <property type="match status" value="1"/>
</dbReference>
<evidence type="ECO:0000313" key="5">
    <source>
        <dbReference type="Proteomes" id="UP000215450"/>
    </source>
</evidence>
<dbReference type="SUPFAM" id="SSF53955">
    <property type="entry name" value="Lysozyme-like"/>
    <property type="match status" value="1"/>
</dbReference>
<dbReference type="CDD" id="cd13399">
    <property type="entry name" value="Slt35-like"/>
    <property type="match status" value="1"/>
</dbReference>
<dbReference type="Pfam" id="PF13406">
    <property type="entry name" value="SLT_2"/>
    <property type="match status" value="1"/>
</dbReference>
<dbReference type="NCBIfam" id="TIGR02282">
    <property type="entry name" value="MltB"/>
    <property type="match status" value="1"/>
</dbReference>
<dbReference type="InterPro" id="IPR031304">
    <property type="entry name" value="SLT_2"/>
</dbReference>
<name>A0A238TCB0_9NEIS</name>
<dbReference type="InterPro" id="IPR023346">
    <property type="entry name" value="Lysozyme-like_dom_sf"/>
</dbReference>
<sequence>MKKIAYTITTAFILAACSSEPTATRTTQTQDPLKDILVKKTTVVTPAQNTQPENPFFNQSSAPVSQTGFLANPNVQAFIQYQNQKNGLDINYLTNFFSQVNYRGNLINTMNRPATSTPWYKFKTGNSGAAKINPGRTFYQQNRSTINTAANRYGVPAELIVAILGIETNYGKNAGNVRTADSLATLAFDYPRRGALFQKELGEFLKMAQEENRDPFSFSGSFAGAMGMPQFMPSSFRQYAVDADGDGKRNIWSSKTDVAASVGNYMKQHGWQTGKPMIVPAAVQETAQIIKLTEENTALNYTVGQLRQMGVQPLQPVADNERALLYRLEVAPNQYDYFIGLNNFYTVWNYNHSRMYVTAVRDIANGLGGRL</sequence>
<evidence type="ECO:0000313" key="3">
    <source>
        <dbReference type="EMBL" id="SMQ13215.1"/>
    </source>
</evidence>
<dbReference type="RefSeq" id="WP_095063209.1">
    <property type="nucleotide sequence ID" value="NZ_FXUV02000032.1"/>
</dbReference>
<dbReference type="EMBL" id="FXUV01000052">
    <property type="protein sequence ID" value="SMQ13215.1"/>
    <property type="molecule type" value="Genomic_DNA"/>
</dbReference>
<dbReference type="STRING" id="1522312.GCA_900177895_02001"/>
<reference evidence="3" key="1">
    <citation type="submission" date="2017-05" db="EMBL/GenBank/DDBJ databases">
        <authorList>
            <person name="Song R."/>
            <person name="Chenine A.L."/>
            <person name="Ruprecht R.M."/>
        </authorList>
    </citation>
    <scope>NUCLEOTIDE SEQUENCE</scope>
    <source>
        <strain evidence="3">Kingella_eburonensis</strain>
    </source>
</reference>
<dbReference type="PANTHER" id="PTHR30163:SF9">
    <property type="entry name" value="MEMBRANE-BOUND LYTIC MUREIN TRANSGLYCOSYLASE B"/>
    <property type="match status" value="1"/>
</dbReference>
<feature type="active site" evidence="1">
    <location>
        <position position="167"/>
    </location>
</feature>
<dbReference type="GO" id="GO:0008933">
    <property type="term" value="F:peptidoglycan lytic transglycosylase activity"/>
    <property type="evidence" value="ECO:0007669"/>
    <property type="project" value="TreeGrafter"/>
</dbReference>
<accession>A0A238TCB0</accession>
<dbReference type="Gene3D" id="1.10.8.350">
    <property type="entry name" value="Bacterial muramidase"/>
    <property type="match status" value="1"/>
</dbReference>
<dbReference type="InterPro" id="IPR011757">
    <property type="entry name" value="Lytic_transglycosylase_MltB"/>
</dbReference>
<feature type="domain" description="Transglycosylase SLT" evidence="2">
    <location>
        <begin position="72"/>
        <end position="364"/>
    </location>
</feature>
<dbReference type="Proteomes" id="UP000215450">
    <property type="component" value="Unassembled WGS sequence"/>
</dbReference>
<dbReference type="PROSITE" id="PS51257">
    <property type="entry name" value="PROKAR_LIPOPROTEIN"/>
    <property type="match status" value="1"/>
</dbReference>
<keyword evidence="4" id="KW-0456">Lyase</keyword>
<dbReference type="EMBL" id="FXUV02000032">
    <property type="protein sequence ID" value="SNB73408.1"/>
    <property type="molecule type" value="Genomic_DNA"/>
</dbReference>
<reference evidence="4 5" key="2">
    <citation type="submission" date="2017-06" db="EMBL/GenBank/DDBJ databases">
        <authorList>
            <person name="Kim H.J."/>
            <person name="Triplett B.A."/>
        </authorList>
    </citation>
    <scope>NUCLEOTIDE SEQUENCE [LARGE SCALE GENOMIC DNA]</scope>
    <source>
        <strain evidence="4">Kingella_eburonensis</strain>
    </source>
</reference>
<dbReference type="EC" id="4.2.2.-" evidence="4"/>
<protein>
    <submittedName>
        <fullName evidence="4">Membrane-bound lytic murein transglycosylase B</fullName>
        <ecNumber evidence="4">4.2.2.-</ecNumber>
    </submittedName>
</protein>
<evidence type="ECO:0000259" key="2">
    <source>
        <dbReference type="Pfam" id="PF13406"/>
    </source>
</evidence>
<dbReference type="InterPro" id="IPR043426">
    <property type="entry name" value="MltB-like"/>
</dbReference>
<dbReference type="PANTHER" id="PTHR30163">
    <property type="entry name" value="MEMBRANE-BOUND LYTIC MUREIN TRANSGLYCOSYLASE B"/>
    <property type="match status" value="1"/>
</dbReference>
<keyword evidence="5" id="KW-1185">Reference proteome</keyword>
<dbReference type="AlphaFoldDB" id="A0A238TCB0"/>